<keyword evidence="3" id="KW-1185">Reference proteome</keyword>
<evidence type="ECO:0000313" key="3">
    <source>
        <dbReference type="Proteomes" id="UP001153069"/>
    </source>
</evidence>
<dbReference type="Proteomes" id="UP001153069">
    <property type="component" value="Unassembled WGS sequence"/>
</dbReference>
<dbReference type="OrthoDB" id="44457at2759"/>
<sequence>MRRRLLLNKSKQRNQNFKIDPKWLLIAIVLILSGFFLLARRVLVQSTSIQPDQGTTLGGHLSVHTVASGGSTGIGKAEPAATVHSNGPLYFTPNQQKATFISPLDPSLPKWIRDYITWHRQVRAQYPGAELFNNPQAPNVLIRTCLGLCGGLHDRLGQLAWDLYLANQTKRVLFVRWYRPKPIEDFLIPNYFNWSMPPNIPGFSRLQEVKHTITELFEGVDDAHPEEDFWTTHLQKGIERAKNGDFKAVKILRHRILGHLNEDELEKRLVALGETDMIHDTLSFGKLFFLFFHPAPAVEMELEDVYETLKIAPGKYSAVHCRVRHPKAFSKGAVVKGKHKEYPADKTGLPWEGQTREFAVETATDALHCAKDLLKEPKEPIYFFSDSNDLVRYFSRELQNSTFVSTNRTLLKSSTVDWTALQEVQNSNVVARNVDLENTHIDRQKGRAPPAYYGTFVDLFLAINARCVTFGIGYYAVFAAKISGIKCKQVYTEEAWGGNERKRLLADVCKQKKR</sequence>
<organism evidence="2 3">
    <name type="scientific">Seminavis robusta</name>
    <dbReference type="NCBI Taxonomy" id="568900"/>
    <lineage>
        <taxon>Eukaryota</taxon>
        <taxon>Sar</taxon>
        <taxon>Stramenopiles</taxon>
        <taxon>Ochrophyta</taxon>
        <taxon>Bacillariophyta</taxon>
        <taxon>Bacillariophyceae</taxon>
        <taxon>Bacillariophycidae</taxon>
        <taxon>Naviculales</taxon>
        <taxon>Naviculaceae</taxon>
        <taxon>Seminavis</taxon>
    </lineage>
</organism>
<keyword evidence="1" id="KW-0812">Transmembrane</keyword>
<name>A0A9N8H3W1_9STRA</name>
<evidence type="ECO:0000313" key="2">
    <source>
        <dbReference type="EMBL" id="CAB9498867.1"/>
    </source>
</evidence>
<comment type="caution">
    <text evidence="2">The sequence shown here is derived from an EMBL/GenBank/DDBJ whole genome shotgun (WGS) entry which is preliminary data.</text>
</comment>
<evidence type="ECO:0000256" key="1">
    <source>
        <dbReference type="SAM" id="Phobius"/>
    </source>
</evidence>
<dbReference type="AlphaFoldDB" id="A0A9N8H3W1"/>
<dbReference type="EMBL" id="CAICTM010000047">
    <property type="protein sequence ID" value="CAB9498867.1"/>
    <property type="molecule type" value="Genomic_DNA"/>
</dbReference>
<feature type="transmembrane region" description="Helical" evidence="1">
    <location>
        <begin position="21"/>
        <end position="39"/>
    </location>
</feature>
<gene>
    <name evidence="2" type="ORF">SEMRO_47_G027870.1</name>
</gene>
<reference evidence="2" key="1">
    <citation type="submission" date="2020-06" db="EMBL/GenBank/DDBJ databases">
        <authorList>
            <consortium name="Plant Systems Biology data submission"/>
        </authorList>
    </citation>
    <scope>NUCLEOTIDE SEQUENCE</scope>
    <source>
        <strain evidence="2">D6</strain>
    </source>
</reference>
<proteinExistence type="predicted"/>
<keyword evidence="1" id="KW-1133">Transmembrane helix</keyword>
<protein>
    <submittedName>
        <fullName evidence="2">Uncharacterized protein</fullName>
    </submittedName>
</protein>
<keyword evidence="1" id="KW-0472">Membrane</keyword>
<accession>A0A9N8H3W1</accession>